<dbReference type="Gene3D" id="2.20.100.10">
    <property type="entry name" value="Thrombospondin type-1 (TSP1) repeat"/>
    <property type="match status" value="5"/>
</dbReference>
<evidence type="ECO:0000313" key="21">
    <source>
        <dbReference type="Proteomes" id="UP000308365"/>
    </source>
</evidence>
<keyword evidence="8" id="KW-0378">Hydrolase</keyword>
<dbReference type="GO" id="GO:0004222">
    <property type="term" value="F:metalloendopeptidase activity"/>
    <property type="evidence" value="ECO:0007669"/>
    <property type="project" value="InterPro"/>
</dbReference>
<dbReference type="InterPro" id="IPR013273">
    <property type="entry name" value="ADAMTS/ADAMTS-like"/>
</dbReference>
<dbReference type="GO" id="GO:0046872">
    <property type="term" value="F:metal ion binding"/>
    <property type="evidence" value="ECO:0007669"/>
    <property type="project" value="UniProtKB-KW"/>
</dbReference>
<keyword evidence="6" id="KW-0732">Signal</keyword>
<dbReference type="Pfam" id="PF17771">
    <property type="entry name" value="ADAMTS_CR_2"/>
    <property type="match status" value="1"/>
</dbReference>
<keyword evidence="15" id="KW-0106">Calcium</keyword>
<feature type="disulfide bond" evidence="16">
    <location>
        <begin position="327"/>
        <end position="352"/>
    </location>
</feature>
<gene>
    <name evidence="20" type="ORF">EI555_013318</name>
</gene>
<feature type="binding site" evidence="15">
    <location>
        <position position="87"/>
    </location>
    <ligand>
        <name>Ca(2+)</name>
        <dbReference type="ChEBI" id="CHEBI:29108"/>
        <label>1</label>
    </ligand>
</feature>
<evidence type="ECO:0000256" key="6">
    <source>
        <dbReference type="ARBA" id="ARBA00022729"/>
    </source>
</evidence>
<dbReference type="PROSITE" id="PS50215">
    <property type="entry name" value="ADAM_MEPRO"/>
    <property type="match status" value="1"/>
</dbReference>
<dbReference type="SUPFAM" id="SSF49854">
    <property type="entry name" value="Spermadhesin, CUB domain"/>
    <property type="match status" value="1"/>
</dbReference>
<evidence type="ECO:0000256" key="2">
    <source>
        <dbReference type="ARBA" id="ARBA00022525"/>
    </source>
</evidence>
<evidence type="ECO:0000256" key="4">
    <source>
        <dbReference type="ARBA" id="ARBA00022685"/>
    </source>
</evidence>
<evidence type="ECO:0000256" key="13">
    <source>
        <dbReference type="ARBA" id="ARBA00023180"/>
    </source>
</evidence>
<dbReference type="PROSITE" id="PS51257">
    <property type="entry name" value="PROKAR_LIPOPROTEIN"/>
    <property type="match status" value="1"/>
</dbReference>
<dbReference type="Gene3D" id="3.40.390.10">
    <property type="entry name" value="Collagenase (Catalytic Domain)"/>
    <property type="match status" value="1"/>
</dbReference>
<dbReference type="Pfam" id="PF19030">
    <property type="entry name" value="TSP1_ADAMTS"/>
    <property type="match status" value="4"/>
</dbReference>
<dbReference type="InterPro" id="IPR045371">
    <property type="entry name" value="ADAMTS_CR_3"/>
</dbReference>
<feature type="compositionally biased region" description="Polar residues" evidence="18">
    <location>
        <begin position="1186"/>
        <end position="1197"/>
    </location>
</feature>
<name>A0A4U1FP80_MONMO</name>
<dbReference type="Proteomes" id="UP000308365">
    <property type="component" value="Unassembled WGS sequence"/>
</dbReference>
<dbReference type="GO" id="GO:0030198">
    <property type="term" value="P:extracellular matrix organization"/>
    <property type="evidence" value="ECO:0007669"/>
    <property type="project" value="InterPro"/>
</dbReference>
<evidence type="ECO:0000256" key="15">
    <source>
        <dbReference type="PIRSR" id="PIRSR613273-2"/>
    </source>
</evidence>
<dbReference type="FunFam" id="2.20.100.10:FF:000001">
    <property type="entry name" value="semaphorin-5A isoform X1"/>
    <property type="match status" value="1"/>
</dbReference>
<dbReference type="SUPFAM" id="SSF82895">
    <property type="entry name" value="TSP-1 type 1 repeat"/>
    <property type="match status" value="5"/>
</dbReference>
<feature type="domain" description="Peptidase M12B" evidence="19">
    <location>
        <begin position="84"/>
        <end position="291"/>
    </location>
</feature>
<feature type="disulfide bond" evidence="16">
    <location>
        <begin position="416"/>
        <end position="428"/>
    </location>
</feature>
<dbReference type="PANTHER" id="PTHR13723:SF20">
    <property type="entry name" value="A DISINTEGRIN AND METALLOPROTEINASE WITH THROMBOSPONDIN MOTIFS 13"/>
    <property type="match status" value="1"/>
</dbReference>
<feature type="binding site" evidence="15">
    <location>
        <position position="170"/>
    </location>
    <ligand>
        <name>Ca(2+)</name>
        <dbReference type="ChEBI" id="CHEBI:29108"/>
        <label>1</label>
    </ligand>
</feature>
<feature type="binding site" evidence="15">
    <location>
        <position position="289"/>
    </location>
    <ligand>
        <name>Ca(2+)</name>
        <dbReference type="ChEBI" id="CHEBI:29108"/>
        <label>1</label>
    </ligand>
</feature>
<evidence type="ECO:0000256" key="12">
    <source>
        <dbReference type="ARBA" id="ARBA00023157"/>
    </source>
</evidence>
<proteinExistence type="predicted"/>
<comment type="caution">
    <text evidence="20">The sequence shown here is derived from an EMBL/GenBank/DDBJ whole genome shotgun (WGS) entry which is preliminary data.</text>
</comment>
<evidence type="ECO:0000256" key="17">
    <source>
        <dbReference type="PROSITE-ProRule" id="PRU00276"/>
    </source>
</evidence>
<dbReference type="InterPro" id="IPR024079">
    <property type="entry name" value="MetalloPept_cat_dom_sf"/>
</dbReference>
<feature type="disulfide bond" evidence="16 17">
    <location>
        <begin position="206"/>
        <end position="286"/>
    </location>
</feature>
<feature type="region of interest" description="Disordered" evidence="18">
    <location>
        <begin position="1386"/>
        <end position="1425"/>
    </location>
</feature>
<feature type="binding site" evidence="15 17">
    <location>
        <position position="238"/>
    </location>
    <ligand>
        <name>Zn(2+)</name>
        <dbReference type="ChEBI" id="CHEBI:29105"/>
        <note>catalytic</note>
    </ligand>
</feature>
<protein>
    <recommendedName>
        <fullName evidence="19">Peptidase M12B domain-containing protein</fullName>
    </recommendedName>
</protein>
<keyword evidence="7" id="KW-0677">Repeat</keyword>
<dbReference type="PANTHER" id="PTHR13723">
    <property type="entry name" value="ADAMTS A DISINTEGRIN AND METALLOPROTEASE WITH THROMBOSPONDIN MOTIFS PROTEASE"/>
    <property type="match status" value="1"/>
</dbReference>
<evidence type="ECO:0000256" key="11">
    <source>
        <dbReference type="ARBA" id="ARBA00023145"/>
    </source>
</evidence>
<feature type="compositionally biased region" description="Pro residues" evidence="18">
    <location>
        <begin position="1172"/>
        <end position="1183"/>
    </location>
</feature>
<dbReference type="CDD" id="cd04273">
    <property type="entry name" value="ZnMc_ADAMTS_like"/>
    <property type="match status" value="1"/>
</dbReference>
<keyword evidence="12 16" id="KW-1015">Disulfide bond</keyword>
<dbReference type="PROSITE" id="PS50092">
    <property type="entry name" value="TSP1"/>
    <property type="match status" value="5"/>
</dbReference>
<keyword evidence="3" id="KW-0645">Protease</keyword>
<feature type="disulfide bond" evidence="16">
    <location>
        <begin position="159"/>
        <end position="212"/>
    </location>
</feature>
<evidence type="ECO:0000256" key="18">
    <source>
        <dbReference type="SAM" id="MobiDB-lite"/>
    </source>
</evidence>
<dbReference type="FunFam" id="2.60.120.830:FF:000003">
    <property type="entry name" value="ADAM metallopeptidase with thrombospondin type 1 motif 13"/>
    <property type="match status" value="1"/>
</dbReference>
<dbReference type="InterPro" id="IPR036383">
    <property type="entry name" value="TSP1_rpt_sf"/>
</dbReference>
<reference evidence="21" key="1">
    <citation type="journal article" date="2019" name="IScience">
        <title>Narwhal Genome Reveals Long-Term Low Genetic Diversity despite Current Large Abundance Size.</title>
        <authorList>
            <person name="Westbury M.V."/>
            <person name="Petersen B."/>
            <person name="Garde E."/>
            <person name="Heide-Jorgensen M.P."/>
            <person name="Lorenzen E.D."/>
        </authorList>
    </citation>
    <scope>NUCLEOTIDE SEQUENCE [LARGE SCALE GENOMIC DNA]</scope>
</reference>
<dbReference type="InterPro" id="IPR001590">
    <property type="entry name" value="Peptidase_M12B"/>
</dbReference>
<dbReference type="InterPro" id="IPR035914">
    <property type="entry name" value="Sperma_CUB_dom_sf"/>
</dbReference>
<feature type="binding site" evidence="15">
    <location>
        <position position="286"/>
    </location>
    <ligand>
        <name>Ca(2+)</name>
        <dbReference type="ChEBI" id="CHEBI:29108"/>
        <label>1</label>
    </ligand>
</feature>
<feature type="compositionally biased region" description="Low complexity" evidence="18">
    <location>
        <begin position="1386"/>
        <end position="1396"/>
    </location>
</feature>
<dbReference type="InterPro" id="IPR010294">
    <property type="entry name" value="ADAMTS_spacer1"/>
</dbReference>
<dbReference type="InterPro" id="IPR000884">
    <property type="entry name" value="TSP1_rpt"/>
</dbReference>
<feature type="binding site" evidence="15">
    <location>
        <position position="289"/>
    </location>
    <ligand>
        <name>Ca(2+)</name>
        <dbReference type="ChEBI" id="CHEBI:29108"/>
        <label>2</label>
    </ligand>
</feature>
<dbReference type="Pfam" id="PF01421">
    <property type="entry name" value="Reprolysin"/>
    <property type="match status" value="1"/>
</dbReference>
<feature type="disulfide bond" evidence="16">
    <location>
        <begin position="405"/>
        <end position="443"/>
    </location>
</feature>
<feature type="compositionally biased region" description="Polar residues" evidence="18">
    <location>
        <begin position="1148"/>
        <end position="1159"/>
    </location>
</feature>
<keyword evidence="2" id="KW-0964">Secreted</keyword>
<evidence type="ECO:0000256" key="1">
    <source>
        <dbReference type="ARBA" id="ARBA00004613"/>
    </source>
</evidence>
<dbReference type="InterPro" id="IPR041645">
    <property type="entry name" value="ADAMTS_CR_2"/>
</dbReference>
<evidence type="ECO:0000256" key="14">
    <source>
        <dbReference type="PIRSR" id="PIRSR613273-1"/>
    </source>
</evidence>
<dbReference type="Gene3D" id="2.60.120.830">
    <property type="match status" value="1"/>
</dbReference>
<accession>A0A4U1FP80</accession>
<dbReference type="EMBL" id="RWIC01000047">
    <property type="protein sequence ID" value="TKC51744.1"/>
    <property type="molecule type" value="Genomic_DNA"/>
</dbReference>
<dbReference type="GO" id="GO:0006508">
    <property type="term" value="P:proteolysis"/>
    <property type="evidence" value="ECO:0007669"/>
    <property type="project" value="UniProtKB-KW"/>
</dbReference>
<evidence type="ECO:0000256" key="7">
    <source>
        <dbReference type="ARBA" id="ARBA00022737"/>
    </source>
</evidence>
<comment type="cofactor">
    <cofactor evidence="15">
        <name>Zn(2+)</name>
        <dbReference type="ChEBI" id="CHEBI:29105"/>
    </cofactor>
    <text evidence="15">Binds 1 zinc ion per subunit.</text>
</comment>
<evidence type="ECO:0000259" key="19">
    <source>
        <dbReference type="PROSITE" id="PS50215"/>
    </source>
</evidence>
<evidence type="ECO:0000256" key="3">
    <source>
        <dbReference type="ARBA" id="ARBA00022670"/>
    </source>
</evidence>
<keyword evidence="11" id="KW-0865">Zymogen</keyword>
<feature type="binding site" evidence="15">
    <location>
        <position position="87"/>
    </location>
    <ligand>
        <name>Ca(2+)</name>
        <dbReference type="ChEBI" id="CHEBI:29108"/>
        <label>2</label>
    </ligand>
</feature>
<keyword evidence="13" id="KW-0325">Glycoprotein</keyword>
<keyword evidence="9 15" id="KW-0862">Zinc</keyword>
<feature type="binding site" evidence="15 17">
    <location>
        <position position="228"/>
    </location>
    <ligand>
        <name>Zn(2+)</name>
        <dbReference type="ChEBI" id="CHEBI:29105"/>
        <note>catalytic</note>
    </ligand>
</feature>
<feature type="disulfide bond" evidence="16">
    <location>
        <begin position="246"/>
        <end position="270"/>
    </location>
</feature>
<dbReference type="InterPro" id="IPR006586">
    <property type="entry name" value="ADAM_Cys-rich"/>
</dbReference>
<dbReference type="SUPFAM" id="SSF55486">
    <property type="entry name" value="Metalloproteases ('zincins'), catalytic domain"/>
    <property type="match status" value="1"/>
</dbReference>
<comment type="subcellular location">
    <subcellularLocation>
        <location evidence="1">Secreted</location>
    </subcellularLocation>
</comment>
<evidence type="ECO:0000256" key="5">
    <source>
        <dbReference type="ARBA" id="ARBA00022723"/>
    </source>
</evidence>
<dbReference type="Pfam" id="PF00090">
    <property type="entry name" value="TSP_1"/>
    <property type="match status" value="1"/>
</dbReference>
<dbReference type="SMART" id="SM00608">
    <property type="entry name" value="ACR"/>
    <property type="match status" value="1"/>
</dbReference>
<evidence type="ECO:0000313" key="20">
    <source>
        <dbReference type="EMBL" id="TKC51744.1"/>
    </source>
</evidence>
<dbReference type="Pfam" id="PF05986">
    <property type="entry name" value="ADAMTS_spacer1"/>
    <property type="match status" value="1"/>
</dbReference>
<keyword evidence="10" id="KW-0482">Metalloprotease</keyword>
<feature type="disulfide bond" evidence="16">
    <location>
        <begin position="401"/>
        <end position="438"/>
    </location>
</feature>
<organism evidence="20 21">
    <name type="scientific">Monodon monoceros</name>
    <name type="common">Narwhal</name>
    <name type="synonym">Ceratodon monodon</name>
    <dbReference type="NCBI Taxonomy" id="40151"/>
    <lineage>
        <taxon>Eukaryota</taxon>
        <taxon>Metazoa</taxon>
        <taxon>Chordata</taxon>
        <taxon>Craniata</taxon>
        <taxon>Vertebrata</taxon>
        <taxon>Euteleostomi</taxon>
        <taxon>Mammalia</taxon>
        <taxon>Eutheria</taxon>
        <taxon>Laurasiatheria</taxon>
        <taxon>Artiodactyla</taxon>
        <taxon>Whippomorpha</taxon>
        <taxon>Cetacea</taxon>
        <taxon>Odontoceti</taxon>
        <taxon>Monodontidae</taxon>
        <taxon>Monodon</taxon>
    </lineage>
</organism>
<feature type="binding site" evidence="15 17">
    <location>
        <position position="232"/>
    </location>
    <ligand>
        <name>Zn(2+)</name>
        <dbReference type="ChEBI" id="CHEBI:29105"/>
        <note>catalytic</note>
    </ligand>
</feature>
<evidence type="ECO:0000256" key="16">
    <source>
        <dbReference type="PIRSR" id="PIRSR613273-3"/>
    </source>
</evidence>
<dbReference type="InterPro" id="IPR050439">
    <property type="entry name" value="ADAMTS_ADAMTS-like"/>
</dbReference>
<feature type="binding site" evidence="15">
    <location>
        <position position="170"/>
    </location>
    <ligand>
        <name>Ca(2+)</name>
        <dbReference type="ChEBI" id="CHEBI:29108"/>
        <label>2</label>
    </ligand>
</feature>
<keyword evidence="4" id="KW-0165">Cleavage on pair of basic residues</keyword>
<dbReference type="Gene3D" id="3.40.1620.60">
    <property type="match status" value="1"/>
</dbReference>
<dbReference type="GO" id="GO:0005576">
    <property type="term" value="C:extracellular region"/>
    <property type="evidence" value="ECO:0007669"/>
    <property type="project" value="UniProtKB-SubCell"/>
</dbReference>
<keyword evidence="5 15" id="KW-0479">Metal-binding</keyword>
<evidence type="ECO:0000256" key="8">
    <source>
        <dbReference type="ARBA" id="ARBA00022801"/>
    </source>
</evidence>
<dbReference type="GO" id="GO:0031012">
    <property type="term" value="C:extracellular matrix"/>
    <property type="evidence" value="ECO:0007669"/>
    <property type="project" value="TreeGrafter"/>
</dbReference>
<comment type="caution">
    <text evidence="17">Lacks conserved residue(s) required for the propagation of feature annotation.</text>
</comment>
<feature type="region of interest" description="Disordered" evidence="18">
    <location>
        <begin position="1135"/>
        <end position="1246"/>
    </location>
</feature>
<evidence type="ECO:0000256" key="9">
    <source>
        <dbReference type="ARBA" id="ARBA00022833"/>
    </source>
</evidence>
<dbReference type="SMART" id="SM00209">
    <property type="entry name" value="TSP1"/>
    <property type="match status" value="6"/>
</dbReference>
<dbReference type="Pfam" id="PF19236">
    <property type="entry name" value="ADAMTS_CR_3"/>
    <property type="match status" value="1"/>
</dbReference>
<feature type="compositionally biased region" description="Low complexity" evidence="18">
    <location>
        <begin position="1233"/>
        <end position="1245"/>
    </location>
</feature>
<evidence type="ECO:0000256" key="10">
    <source>
        <dbReference type="ARBA" id="ARBA00023049"/>
    </source>
</evidence>
<dbReference type="FunFam" id="2.20.100.10:FF:000009">
    <property type="entry name" value="ADAMTS-like protein 3 isoform A"/>
    <property type="match status" value="1"/>
</dbReference>
<feature type="disulfide bond" evidence="16">
    <location>
        <begin position="337"/>
        <end position="371"/>
    </location>
</feature>
<dbReference type="PRINTS" id="PR01857">
    <property type="entry name" value="ADAMTSFAMILY"/>
</dbReference>
<feature type="disulfide bond" evidence="16">
    <location>
        <begin position="316"/>
        <end position="342"/>
    </location>
</feature>
<feature type="active site" evidence="14 17">
    <location>
        <position position="229"/>
    </location>
</feature>
<feature type="disulfide bond" evidence="16">
    <location>
        <begin position="365"/>
        <end position="376"/>
    </location>
</feature>
<feature type="binding site" evidence="15">
    <location>
        <position position="177"/>
    </location>
    <ligand>
        <name>Ca(2+)</name>
        <dbReference type="ChEBI" id="CHEBI:29108"/>
        <label>1</label>
    </ligand>
</feature>
<sequence>MSELRLQGRCVRAILISVPLVLLGCWGLPDFRQQFLQALEPEEVTAYFGPDVASEGPWLSALPPAPPGRPPAPRLRRQAARSLLHLELLVAVGPDVHRAHREDTERYVLTNLNMGSELLRDPSLGAQFRVHLVKTVILTQPEAAPSITANITASLLSVCEWSRTVNPEDDTDPGHADLVLYITRFDLELPDGNRQVRGVTQLGGVCSPSWSCLIIEDTGFDLGVTIAHEIGHSFGLEHDGAPGSGCGPSGHVMASDGAAPARGGPAWSPCSRRQLLSLLSAGRARCLWDPPGPQSQPAGLHPEAHPGLYYGADEQCRVAFGPTAVACTFRREHVDMCQALSCHTDPLDQSSCSRLLIPVLDGTECGVGKWCSKGHCRSLAELAPVGAVHGHWSSWGPASPCSRSCGGGVVTRRRQCNNPRPAFGGHACVGADLQAKMCNSQACEKTQLEFMSEQCAQTNGEPLRLSPGSTSFYRWGTAEQHSRGDALCRYLCRAIGESFIVRRGDSFLDGTRCVPSSPQEDGTLSLCVSGSCKTFGCDGRMASGQVRDVCQVCGGDNSTCRPQNGSFTAGRAREYVTFLAVAPNLTHIYIINHRPLFTHLAVKIRGRYVVAGNASISPSTTYPSLLEDSHIQYKVTLTEDRLPRLEEIRIQGPTQDDMEIQVYRRYGEEYSSLARPDITFTYFQPKRRPAWVWAPVRGACSVSCGAGLRWVTHSCRDQAANEWVEAAWCAGSRQPAAWSESCASIPCPPSWAAGDFGPCSASCGGGLQERVVRCVEAQGGLLRTVPHFRCRALAQQPAAVETCNPQPCPRREMPDACSSACGTDPAVQNTTCVQGADGMGAPATAGPCSADEKPPALEPCIEVACPPGWGHSDAQSPGEKAASPAGSARPEAYATHVWTPLVGPCSVSCGQAGLMELRFVCMDSALRTPVREELCDLAGKPGSRQEVCQAAPCPAWWRYQLAACSVTCGGGVAQRILYCARAHGEDKAEEILPDTQCQGLPRPEQQEACSPEPCPPRWKVMSLGPCSASCGLGTAMRLVACVQLDQGQDTEVDGAACVGLVRPQASIPCIIADCTYRWHVSAWMQCSVSCGDGIQRRHDACLGPQAQVPVPADFCQHLPKPVTVRGCWAGPCAGQGTPSPVPHEESTAPGQTTAATASPQWPRPQAHLLSPAPRPQGLPPGPQESPAESSYVPSSFLSGRLTGCKRGGQRHVHLGEPGRAPCGDLLGEDARRPSSQSPSPARKAPGPALLGIPHLEAPAPFPGACGRQHLEPTGTIDMRGPARADCAVAIGRPLGEVVTLRVLDSSLNCSAGMSRATKLPGLTFSSKANTLVVRQHLVQLRGGVLLRYSSQPAPGAFHRGMARPWSLPAFPRGWLAGCCCQRGQSRRASGQGRQGAELTENEKQRLPGHPPTPPSLYGRSGRGPGGARCSFLSGALREMGGHPHPLPQAIAGPTPWPRHSGPSGSFKVLLRASSPSPVGCAVLLAHPPPSRAWVHVHTSCGGWRCDMQLFGPRGEIVSPSLSPDGRNMGGCRIFIDVAPQARIAIRALAMDMGTRTEETDSSYILIRDIHSLRTMTFRGQQTLYWESEGSQAEMEFSQGFLEAHTSLRGQYWTLQARTY</sequence>